<feature type="compositionally biased region" description="Polar residues" evidence="2">
    <location>
        <begin position="236"/>
        <end position="247"/>
    </location>
</feature>
<dbReference type="GO" id="GO:0008270">
    <property type="term" value="F:zinc ion binding"/>
    <property type="evidence" value="ECO:0007669"/>
    <property type="project" value="UniProtKB-KW"/>
</dbReference>
<name>A0A3M7QP53_BRAPC</name>
<dbReference type="PROSITE" id="PS50966">
    <property type="entry name" value="ZF_SWIM"/>
    <property type="match status" value="1"/>
</dbReference>
<proteinExistence type="predicted"/>
<dbReference type="AlphaFoldDB" id="A0A3M7QP53"/>
<evidence type="ECO:0000259" key="3">
    <source>
        <dbReference type="PROSITE" id="PS50966"/>
    </source>
</evidence>
<dbReference type="InterPro" id="IPR007527">
    <property type="entry name" value="Znf_SWIM"/>
</dbReference>
<keyword evidence="1" id="KW-0479">Metal-binding</keyword>
<protein>
    <recommendedName>
        <fullName evidence="3">SWIM-type domain-containing protein</fullName>
    </recommendedName>
</protein>
<feature type="domain" description="SWIM-type" evidence="3">
    <location>
        <begin position="172"/>
        <end position="211"/>
    </location>
</feature>
<feature type="region of interest" description="Disordered" evidence="2">
    <location>
        <begin position="228"/>
        <end position="247"/>
    </location>
</feature>
<comment type="caution">
    <text evidence="4">The sequence shown here is derived from an EMBL/GenBank/DDBJ whole genome shotgun (WGS) entry which is preliminary data.</text>
</comment>
<gene>
    <name evidence="4" type="ORF">BpHYR1_038808</name>
</gene>
<dbReference type="EMBL" id="REGN01005472">
    <property type="protein sequence ID" value="RNA13207.1"/>
    <property type="molecule type" value="Genomic_DNA"/>
</dbReference>
<organism evidence="4 5">
    <name type="scientific">Brachionus plicatilis</name>
    <name type="common">Marine rotifer</name>
    <name type="synonym">Brachionus muelleri</name>
    <dbReference type="NCBI Taxonomy" id="10195"/>
    <lineage>
        <taxon>Eukaryota</taxon>
        <taxon>Metazoa</taxon>
        <taxon>Spiralia</taxon>
        <taxon>Gnathifera</taxon>
        <taxon>Rotifera</taxon>
        <taxon>Eurotatoria</taxon>
        <taxon>Monogononta</taxon>
        <taxon>Pseudotrocha</taxon>
        <taxon>Ploima</taxon>
        <taxon>Brachionidae</taxon>
        <taxon>Brachionus</taxon>
    </lineage>
</organism>
<evidence type="ECO:0000313" key="5">
    <source>
        <dbReference type="Proteomes" id="UP000276133"/>
    </source>
</evidence>
<keyword evidence="5" id="KW-1185">Reference proteome</keyword>
<sequence>MKNVFGLKANMKGSNFKKSKKMSETLSKESVLEDPANQTLEDVDQDWTDVLKPAKEIRKRGKAITYDLFKSFEDFDSQDGDKHHDTNEPKELVNLNLKKFHTEPIIENDDLLDAHDWNKLGKTIQHVGEYYMVRDGNDKKNCKLSRDECKQYLQRLQNKPWKKFDEMITDVFSIHLIKMNNNNWKNSTCTCVDWVKNYKCSHTIAGAYRLNLVNFNDVFMDLPISNKSKKGAPQKTAKSLQHQPSDLVSNEELDVDDEVVPPSKRVCVRPTTSAMASEINDNAKLKNNFIFMIPKY</sequence>
<accession>A0A3M7QP53</accession>
<reference evidence="4 5" key="1">
    <citation type="journal article" date="2018" name="Sci. Rep.">
        <title>Genomic signatures of local adaptation to the degree of environmental predictability in rotifers.</title>
        <authorList>
            <person name="Franch-Gras L."/>
            <person name="Hahn C."/>
            <person name="Garcia-Roger E.M."/>
            <person name="Carmona M.J."/>
            <person name="Serra M."/>
            <person name="Gomez A."/>
        </authorList>
    </citation>
    <scope>NUCLEOTIDE SEQUENCE [LARGE SCALE GENOMIC DNA]</scope>
    <source>
        <strain evidence="4">HYR1</strain>
    </source>
</reference>
<feature type="region of interest" description="Disordered" evidence="2">
    <location>
        <begin position="16"/>
        <end position="37"/>
    </location>
</feature>
<dbReference type="Proteomes" id="UP000276133">
    <property type="component" value="Unassembled WGS sequence"/>
</dbReference>
<feature type="compositionally biased region" description="Basic and acidic residues" evidence="2">
    <location>
        <begin position="21"/>
        <end position="31"/>
    </location>
</feature>
<keyword evidence="1" id="KW-0863">Zinc-finger</keyword>
<evidence type="ECO:0000313" key="4">
    <source>
        <dbReference type="EMBL" id="RNA13207.1"/>
    </source>
</evidence>
<evidence type="ECO:0000256" key="2">
    <source>
        <dbReference type="SAM" id="MobiDB-lite"/>
    </source>
</evidence>
<dbReference type="OrthoDB" id="10122797at2759"/>
<evidence type="ECO:0000256" key="1">
    <source>
        <dbReference type="PROSITE-ProRule" id="PRU00325"/>
    </source>
</evidence>
<keyword evidence="1" id="KW-0862">Zinc</keyword>